<keyword evidence="3" id="KW-1185">Reference proteome</keyword>
<reference evidence="3" key="3">
    <citation type="journal article" date="2018" name="Mol. Plant Microbe Interact.">
        <title>Genome sequence resources for the wheat stripe rust pathogen (Puccinia striiformis f. sp. tritici) and the barley stripe rust pathogen (Puccinia striiformis f. sp. hordei).</title>
        <authorList>
            <person name="Xia C."/>
            <person name="Wang M."/>
            <person name="Yin C."/>
            <person name="Cornejo O.E."/>
            <person name="Hulbert S.H."/>
            <person name="Chen X."/>
        </authorList>
    </citation>
    <scope>NUCLEOTIDE SEQUENCE [LARGE SCALE GENOMIC DNA]</scope>
    <source>
        <strain evidence="3">93TX-2</strain>
    </source>
</reference>
<dbReference type="VEuPathDB" id="FungiDB:PSHT_07931"/>
<evidence type="ECO:0000313" key="3">
    <source>
        <dbReference type="Proteomes" id="UP000238274"/>
    </source>
</evidence>
<evidence type="ECO:0000313" key="2">
    <source>
        <dbReference type="EMBL" id="POW12980.1"/>
    </source>
</evidence>
<feature type="region of interest" description="Disordered" evidence="1">
    <location>
        <begin position="1"/>
        <end position="85"/>
    </location>
</feature>
<accession>A0A2S4VU37</accession>
<reference evidence="3" key="2">
    <citation type="journal article" date="2018" name="BMC Genomics">
        <title>Genomic insights into host adaptation between the wheat stripe rust pathogen (Puccinia striiformis f. sp. tritici) and the barley stripe rust pathogen (Puccinia striiformis f. sp. hordei).</title>
        <authorList>
            <person name="Xia C."/>
            <person name="Wang M."/>
            <person name="Yin C."/>
            <person name="Cornejo O.E."/>
            <person name="Hulbert S.H."/>
            <person name="Chen X."/>
        </authorList>
    </citation>
    <scope>NUCLEOTIDE SEQUENCE [LARGE SCALE GENOMIC DNA]</scope>
    <source>
        <strain evidence="3">93TX-2</strain>
    </source>
</reference>
<name>A0A2S4VU37_9BASI</name>
<reference evidence="2 3" key="1">
    <citation type="submission" date="2017-12" db="EMBL/GenBank/DDBJ databases">
        <title>Gene loss provides genomic basis for host adaptation in cereal stripe rust fungi.</title>
        <authorList>
            <person name="Xia C."/>
        </authorList>
    </citation>
    <scope>NUCLEOTIDE SEQUENCE [LARGE SCALE GENOMIC DNA]</scope>
    <source>
        <strain evidence="2 3">93TX-2</strain>
    </source>
</reference>
<gene>
    <name evidence="2" type="ORF">PSHT_07931</name>
</gene>
<dbReference type="Proteomes" id="UP000238274">
    <property type="component" value="Unassembled WGS sequence"/>
</dbReference>
<dbReference type="AlphaFoldDB" id="A0A2S4VU37"/>
<dbReference type="EMBL" id="PKSM01000100">
    <property type="protein sequence ID" value="POW12980.1"/>
    <property type="molecule type" value="Genomic_DNA"/>
</dbReference>
<comment type="caution">
    <text evidence="2">The sequence shown here is derived from an EMBL/GenBank/DDBJ whole genome shotgun (WGS) entry which is preliminary data.</text>
</comment>
<proteinExistence type="predicted"/>
<organism evidence="2 3">
    <name type="scientific">Puccinia striiformis</name>
    <dbReference type="NCBI Taxonomy" id="27350"/>
    <lineage>
        <taxon>Eukaryota</taxon>
        <taxon>Fungi</taxon>
        <taxon>Dikarya</taxon>
        <taxon>Basidiomycota</taxon>
        <taxon>Pucciniomycotina</taxon>
        <taxon>Pucciniomycetes</taxon>
        <taxon>Pucciniales</taxon>
        <taxon>Pucciniaceae</taxon>
        <taxon>Puccinia</taxon>
    </lineage>
</organism>
<sequence>MAINDPLSVSPAPGIRHAASNESIQLHHHLSDHRENSNMTVRPQLPHYPSSSYIPPPATFGNWEQSQLYDQAASPASQLTPPIALSSHKALERAGVFGQAPGASFPQG</sequence>
<evidence type="ECO:0000256" key="1">
    <source>
        <dbReference type="SAM" id="MobiDB-lite"/>
    </source>
</evidence>
<feature type="compositionally biased region" description="Polar residues" evidence="1">
    <location>
        <begin position="62"/>
        <end position="80"/>
    </location>
</feature>
<dbReference type="VEuPathDB" id="FungiDB:PSTT_14564"/>
<protein>
    <submittedName>
        <fullName evidence="2">Uncharacterized protein</fullName>
    </submittedName>
</protein>